<name>A0A7L7KR63_9MOLU</name>
<feature type="transmembrane region" description="Helical" evidence="5">
    <location>
        <begin position="165"/>
        <end position="183"/>
    </location>
</feature>
<keyword evidence="2 5" id="KW-0812">Transmembrane</keyword>
<feature type="transmembrane region" description="Helical" evidence="5">
    <location>
        <begin position="296"/>
        <end position="321"/>
    </location>
</feature>
<organism evidence="6 7">
    <name type="scientific">Candidatus Xianfuyuplasma coldseepsis</name>
    <dbReference type="NCBI Taxonomy" id="2782163"/>
    <lineage>
        <taxon>Bacteria</taxon>
        <taxon>Bacillati</taxon>
        <taxon>Mycoplasmatota</taxon>
        <taxon>Mollicutes</taxon>
        <taxon>Candidatus Izemoplasmatales</taxon>
        <taxon>Candidatus Izemoplasmataceae</taxon>
        <taxon>Candidatus Xianfuyuplasma</taxon>
    </lineage>
</organism>
<dbReference type="PANTHER" id="PTHR33514">
    <property type="entry name" value="PROTEIN ABCI12, CHLOROPLASTIC"/>
    <property type="match status" value="1"/>
</dbReference>
<feature type="transmembrane region" description="Helical" evidence="5">
    <location>
        <begin position="98"/>
        <end position="117"/>
    </location>
</feature>
<dbReference type="GO" id="GO:0005886">
    <property type="term" value="C:plasma membrane"/>
    <property type="evidence" value="ECO:0007669"/>
    <property type="project" value="UniProtKB-ARBA"/>
</dbReference>
<dbReference type="RefSeq" id="WP_258876993.1">
    <property type="nucleotide sequence ID" value="NZ_CP048914.1"/>
</dbReference>
<dbReference type="AlphaFoldDB" id="A0A7L7KR63"/>
<evidence type="ECO:0000256" key="4">
    <source>
        <dbReference type="ARBA" id="ARBA00023136"/>
    </source>
</evidence>
<proteinExistence type="predicted"/>
<reference evidence="6 7" key="1">
    <citation type="submission" date="2020-02" db="EMBL/GenBank/DDBJ databases">
        <authorList>
            <person name="Zheng R.K."/>
            <person name="Sun C.M."/>
        </authorList>
    </citation>
    <scope>NUCLEOTIDE SEQUENCE [LARGE SCALE GENOMIC DNA]</scope>
    <source>
        <strain evidence="7">zrk13</strain>
    </source>
</reference>
<protein>
    <submittedName>
        <fullName evidence="6">Energy-coupling factor transporter transmembrane protein EcfT</fullName>
    </submittedName>
</protein>
<evidence type="ECO:0000256" key="2">
    <source>
        <dbReference type="ARBA" id="ARBA00022692"/>
    </source>
</evidence>
<keyword evidence="3 5" id="KW-1133">Transmembrane helix</keyword>
<evidence type="ECO:0000256" key="5">
    <source>
        <dbReference type="SAM" id="Phobius"/>
    </source>
</evidence>
<dbReference type="Proteomes" id="UP000514720">
    <property type="component" value="Chromosome"/>
</dbReference>
<feature type="transmembrane region" description="Helical" evidence="5">
    <location>
        <begin position="69"/>
        <end position="86"/>
    </location>
</feature>
<evidence type="ECO:0000256" key="3">
    <source>
        <dbReference type="ARBA" id="ARBA00022989"/>
    </source>
</evidence>
<evidence type="ECO:0000313" key="7">
    <source>
        <dbReference type="Proteomes" id="UP000514720"/>
    </source>
</evidence>
<comment type="subcellular location">
    <subcellularLocation>
        <location evidence="1">Membrane</location>
        <topology evidence="1">Multi-pass membrane protein</topology>
    </subcellularLocation>
</comment>
<dbReference type="InterPro" id="IPR003339">
    <property type="entry name" value="ABC/ECF_trnsptr_transmembrane"/>
</dbReference>
<evidence type="ECO:0000313" key="6">
    <source>
        <dbReference type="EMBL" id="QMS85213.1"/>
    </source>
</evidence>
<feature type="transmembrane region" description="Helical" evidence="5">
    <location>
        <begin position="25"/>
        <end position="57"/>
    </location>
</feature>
<dbReference type="EMBL" id="CP048914">
    <property type="protein sequence ID" value="QMS85213.1"/>
    <property type="molecule type" value="Genomic_DNA"/>
</dbReference>
<dbReference type="KEGG" id="xcl:G4Z02_05450"/>
<keyword evidence="7" id="KW-1185">Reference proteome</keyword>
<keyword evidence="4 5" id="KW-0472">Membrane</keyword>
<feature type="transmembrane region" description="Helical" evidence="5">
    <location>
        <begin position="126"/>
        <end position="145"/>
    </location>
</feature>
<dbReference type="CDD" id="cd16914">
    <property type="entry name" value="EcfT"/>
    <property type="match status" value="1"/>
</dbReference>
<dbReference type="PANTHER" id="PTHR33514:SF13">
    <property type="entry name" value="PROTEIN ABCI12, CHLOROPLASTIC"/>
    <property type="match status" value="1"/>
</dbReference>
<gene>
    <name evidence="6" type="ORF">G4Z02_05450</name>
</gene>
<dbReference type="Pfam" id="PF02361">
    <property type="entry name" value="CbiQ"/>
    <property type="match status" value="1"/>
</dbReference>
<sequence length="322" mass="36169">MNNIIIGQYVPGSSFLYKMDPRSKIIALFLLMISTFILTDVLHILIMLALILVLLWFGGIPIGRIVRGLRPIMILLTFTFVFQILFVKTGTLLTSIQLTFSLFNILIMAGLIVLYAITKKYIRYRVLYFIAFFALIIAFLANFSLGQVFSTPIINVYTDGIKGAFFIMIRLVIIVTLSTILTLTTKPTDLTLGLEQLLKPLSIIKISAEEIALIISIALRYIPTLLDEANKIMLAQASRGVDFSEGKLKDKIMQIISLLVPMFIISFKRSDELANAMEARNFVPGKKRTRLHVLRWSFMDSVVIATSSAFIIASILIVTVFS</sequence>
<accession>A0A7L7KR63</accession>
<evidence type="ECO:0000256" key="1">
    <source>
        <dbReference type="ARBA" id="ARBA00004141"/>
    </source>
</evidence>